<reference evidence="3 4" key="1">
    <citation type="submission" date="2019-02" db="EMBL/GenBank/DDBJ databases">
        <title>Deep-cultivation of Planctomycetes and their phenomic and genomic characterization uncovers novel biology.</title>
        <authorList>
            <person name="Wiegand S."/>
            <person name="Jogler M."/>
            <person name="Boedeker C."/>
            <person name="Pinto D."/>
            <person name="Vollmers J."/>
            <person name="Rivas-Marin E."/>
            <person name="Kohn T."/>
            <person name="Peeters S.H."/>
            <person name="Heuer A."/>
            <person name="Rast P."/>
            <person name="Oberbeckmann S."/>
            <person name="Bunk B."/>
            <person name="Jeske O."/>
            <person name="Meyerdierks A."/>
            <person name="Storesund J.E."/>
            <person name="Kallscheuer N."/>
            <person name="Luecker S."/>
            <person name="Lage O.M."/>
            <person name="Pohl T."/>
            <person name="Merkel B.J."/>
            <person name="Hornburger P."/>
            <person name="Mueller R.-W."/>
            <person name="Bruemmer F."/>
            <person name="Labrenz M."/>
            <person name="Spormann A.M."/>
            <person name="Op den Camp H."/>
            <person name="Overmann J."/>
            <person name="Amann R."/>
            <person name="Jetten M.S.M."/>
            <person name="Mascher T."/>
            <person name="Medema M.H."/>
            <person name="Devos D.P."/>
            <person name="Kaster A.-K."/>
            <person name="Ovreas L."/>
            <person name="Rohde M."/>
            <person name="Galperin M.Y."/>
            <person name="Jogler C."/>
        </authorList>
    </citation>
    <scope>NUCLEOTIDE SEQUENCE [LARGE SCALE GENOMIC DNA]</scope>
    <source>
        <strain evidence="3 4">V6</strain>
    </source>
</reference>
<dbReference type="SUPFAM" id="SSF51126">
    <property type="entry name" value="Pectin lyase-like"/>
    <property type="match status" value="2"/>
</dbReference>
<feature type="domain" description="Right handed beta helix" evidence="2">
    <location>
        <begin position="525"/>
        <end position="680"/>
    </location>
</feature>
<dbReference type="InterPro" id="IPR038177">
    <property type="entry name" value="IAT_beta_sf"/>
</dbReference>
<dbReference type="Gene3D" id="2.160.20.10">
    <property type="entry name" value="Single-stranded right-handed beta-helix, Pectin lyase-like"/>
    <property type="match status" value="1"/>
</dbReference>
<accession>A0A517W6I7</accession>
<name>A0A517W6I7_9PLAN</name>
<feature type="chain" id="PRO_5021926907" description="Right handed beta helix domain-containing protein" evidence="1">
    <location>
        <begin position="22"/>
        <end position="967"/>
    </location>
</feature>
<organism evidence="3 4">
    <name type="scientific">Gimesia chilikensis</name>
    <dbReference type="NCBI Taxonomy" id="2605989"/>
    <lineage>
        <taxon>Bacteria</taxon>
        <taxon>Pseudomonadati</taxon>
        <taxon>Planctomycetota</taxon>
        <taxon>Planctomycetia</taxon>
        <taxon>Planctomycetales</taxon>
        <taxon>Planctomycetaceae</taxon>
        <taxon>Gimesia</taxon>
    </lineage>
</organism>
<evidence type="ECO:0000313" key="4">
    <source>
        <dbReference type="Proteomes" id="UP000320722"/>
    </source>
</evidence>
<dbReference type="AlphaFoldDB" id="A0A517W6I7"/>
<proteinExistence type="predicted"/>
<evidence type="ECO:0000313" key="3">
    <source>
        <dbReference type="EMBL" id="QDU00887.1"/>
    </source>
</evidence>
<evidence type="ECO:0000256" key="1">
    <source>
        <dbReference type="SAM" id="SignalP"/>
    </source>
</evidence>
<dbReference type="EMBL" id="CP036347">
    <property type="protein sequence ID" value="QDU00887.1"/>
    <property type="molecule type" value="Genomic_DNA"/>
</dbReference>
<evidence type="ECO:0000259" key="2">
    <source>
        <dbReference type="Pfam" id="PF13229"/>
    </source>
</evidence>
<dbReference type="InterPro" id="IPR006626">
    <property type="entry name" value="PbH1"/>
</dbReference>
<dbReference type="Pfam" id="PF13229">
    <property type="entry name" value="Beta_helix"/>
    <property type="match status" value="1"/>
</dbReference>
<dbReference type="Proteomes" id="UP000320722">
    <property type="component" value="Chromosome"/>
</dbReference>
<dbReference type="SMART" id="SM00710">
    <property type="entry name" value="PbH1"/>
    <property type="match status" value="14"/>
</dbReference>
<sequence length="967" mass="102708" precursor="true">MKRLCLALLLTLCATVSPLSADTFDPVPVDPGFEGGQVSGDVSELFGDSAWFGRYRPHVGYRYQAGDTIGRIGGLSSFDAFFPVLEGDDSDWLMFIDARLLLGDDNHNLGSNVGLGARQYLPEYQRTIGGYIYHDTRDAGYANFDQVSGGIETLGDIWDARLNWYVPTGTTRKQYATTHVNNGGSYQFIGHYLYGGTFTRYYQAAMKGLDMEAGAKFYTNDYMDLRAYAGWYHFQASGSPQAWGWKSRVESRISDKVSLNLSVQNDRVFDTTVNFSVGIQWPSITGLRNGPRSDLKAWDRLGESPERLRAIVVDNQEVQDPNGGLIINPSTGNPYYFMHVATGGNSDGSYEDPYATLAAAFADPRTQAGDLIVYDHRDGSETGNFVLADNTQVLSEGPAQFINSQFGSIQLPDSGTGINPDITGSFTMSNNSVLSGFDITTASGDSIIANSVGNIRIANSTITNTSTGAGINLNQVTGTITVENTPILKTNGRGLRILGGDADITLTNSTITTNNGSVSVDIQQNAGSVQLGQLNITDSNYDVFISSSSADVTIEELNSTNSVNGPLYIENHTGSVTLNGGTFNGSSTGVYVDDAQNVTVQNVTMNAPTNYGINANDVTNFNFSNNTINNAGQDAIEVTNASGTGTISNNKIHSIISAFDNAIEVTTNGDITLNIDDNTIDSLLTIGDNGIDVTTNAGNATVNIRNNQITSIANAFGDAIYVTNNSSGIMNTNITLNKITNTLGGFGDAITYHNTANATLTTNISNNTINNTAGLFGNAINVIYDNGSATTTISQNTIDSDDLVNLFGTSIYLNLNTTGTTTSYITENIISDDNNAALFTDGIALDVDRGLNHNVFINDNDIAQSGGIFDDGIEILMANGIGASANVQIHDNTLNGSAGIGGRGLDVAVFSPDQIFLDVMDNTTDTALDFFAGVGGTINITDLPNLSANNNGAAVNLLGPGTIQNAP</sequence>
<dbReference type="InterPro" id="IPR039448">
    <property type="entry name" value="Beta_helix"/>
</dbReference>
<protein>
    <recommendedName>
        <fullName evidence="2">Right handed beta helix domain-containing protein</fullName>
    </recommendedName>
</protein>
<keyword evidence="1" id="KW-0732">Signal</keyword>
<dbReference type="InterPro" id="IPR012334">
    <property type="entry name" value="Pectin_lyas_fold"/>
</dbReference>
<gene>
    <name evidence="3" type="ORF">V6x_05630</name>
</gene>
<dbReference type="InterPro" id="IPR011050">
    <property type="entry name" value="Pectin_lyase_fold/virulence"/>
</dbReference>
<feature type="signal peptide" evidence="1">
    <location>
        <begin position="1"/>
        <end position="21"/>
    </location>
</feature>
<dbReference type="RefSeq" id="WP_197999660.1">
    <property type="nucleotide sequence ID" value="NZ_CP036347.1"/>
</dbReference>
<dbReference type="Gene3D" id="2.40.160.160">
    <property type="entry name" value="Inverse autotransporter, beta-domain"/>
    <property type="match status" value="1"/>
</dbReference>